<proteinExistence type="predicted"/>
<feature type="region of interest" description="Disordered" evidence="1">
    <location>
        <begin position="1"/>
        <end position="23"/>
    </location>
</feature>
<reference evidence="2 3" key="1">
    <citation type="journal article" date="2016" name="Nat. Commun.">
        <title>Thousands of microbial genomes shed light on interconnected biogeochemical processes in an aquifer system.</title>
        <authorList>
            <person name="Anantharaman K."/>
            <person name="Brown C.T."/>
            <person name="Hug L.A."/>
            <person name="Sharon I."/>
            <person name="Castelle C.J."/>
            <person name="Probst A.J."/>
            <person name="Thomas B.C."/>
            <person name="Singh A."/>
            <person name="Wilkins M.J."/>
            <person name="Karaoz U."/>
            <person name="Brodie E.L."/>
            <person name="Williams K.H."/>
            <person name="Hubbard S.S."/>
            <person name="Banfield J.F."/>
        </authorList>
    </citation>
    <scope>NUCLEOTIDE SEQUENCE [LARGE SCALE GENOMIC DNA]</scope>
</reference>
<accession>A0A1F4TJT8</accession>
<evidence type="ECO:0000256" key="1">
    <source>
        <dbReference type="SAM" id="MobiDB-lite"/>
    </source>
</evidence>
<dbReference type="AlphaFoldDB" id="A0A1F4TJT8"/>
<feature type="compositionally biased region" description="Basic residues" evidence="1">
    <location>
        <begin position="8"/>
        <end position="19"/>
    </location>
</feature>
<evidence type="ECO:0000313" key="2">
    <source>
        <dbReference type="EMBL" id="OGC32982.1"/>
    </source>
</evidence>
<dbReference type="Proteomes" id="UP000177309">
    <property type="component" value="Unassembled WGS sequence"/>
</dbReference>
<protein>
    <submittedName>
        <fullName evidence="2">Uncharacterized protein</fullName>
    </submittedName>
</protein>
<name>A0A1F4TJT8_UNCSA</name>
<sequence length="167" mass="18970">MKNLTVSRARRRTPPKKLCRPQPNKDFSRLVRRAGQSLLARQAQFARLRQSMISVWYQTPCREIERRLKDVFASLPNMAGKTIDIEGDPLKILLATSFLKEAITLFDLLANFPGDTKQVSSLIAETSGRLEHIQPKPLLDKLGEVSDQNLQKIIDFLINSISDGRNK</sequence>
<dbReference type="EMBL" id="MEUI01000041">
    <property type="protein sequence ID" value="OGC32982.1"/>
    <property type="molecule type" value="Genomic_DNA"/>
</dbReference>
<organism evidence="2 3">
    <name type="scientific">candidate division WOR-1 bacterium RIFOXYC2_FULL_41_25</name>
    <dbReference type="NCBI Taxonomy" id="1802586"/>
    <lineage>
        <taxon>Bacteria</taxon>
        <taxon>Bacillati</taxon>
        <taxon>Saganbacteria</taxon>
    </lineage>
</organism>
<gene>
    <name evidence="2" type="ORF">A2462_03585</name>
</gene>
<comment type="caution">
    <text evidence="2">The sequence shown here is derived from an EMBL/GenBank/DDBJ whole genome shotgun (WGS) entry which is preliminary data.</text>
</comment>
<evidence type="ECO:0000313" key="3">
    <source>
        <dbReference type="Proteomes" id="UP000177309"/>
    </source>
</evidence>